<evidence type="ECO:0000256" key="1">
    <source>
        <dbReference type="SAM" id="MobiDB-lite"/>
    </source>
</evidence>
<feature type="region of interest" description="Disordered" evidence="1">
    <location>
        <begin position="36"/>
        <end position="95"/>
    </location>
</feature>
<name>A0A0E0KC76_ORYPU</name>
<feature type="compositionally biased region" description="Low complexity" evidence="1">
    <location>
        <begin position="81"/>
        <end position="95"/>
    </location>
</feature>
<dbReference type="Gramene" id="OPUNC03G12600.1">
    <property type="protein sequence ID" value="OPUNC03G12600.1"/>
    <property type="gene ID" value="OPUNC03G12600"/>
</dbReference>
<protein>
    <submittedName>
        <fullName evidence="2">Uncharacterized protein</fullName>
    </submittedName>
</protein>
<dbReference type="HOGENOM" id="CLU_1527609_0_0_1"/>
<feature type="compositionally biased region" description="Low complexity" evidence="1">
    <location>
        <begin position="45"/>
        <end position="66"/>
    </location>
</feature>
<evidence type="ECO:0000313" key="3">
    <source>
        <dbReference type="Proteomes" id="UP000026962"/>
    </source>
</evidence>
<keyword evidence="3" id="KW-1185">Reference proteome</keyword>
<proteinExistence type="predicted"/>
<dbReference type="Proteomes" id="UP000026962">
    <property type="component" value="Chromosome 3"/>
</dbReference>
<feature type="region of interest" description="Disordered" evidence="1">
    <location>
        <begin position="1"/>
        <end position="22"/>
    </location>
</feature>
<dbReference type="EnsemblPlants" id="OPUNC03G12600.1">
    <property type="protein sequence ID" value="OPUNC03G12600.1"/>
    <property type="gene ID" value="OPUNC03G12600"/>
</dbReference>
<feature type="compositionally biased region" description="Pro residues" evidence="1">
    <location>
        <begin position="67"/>
        <end position="76"/>
    </location>
</feature>
<organism evidence="2">
    <name type="scientific">Oryza punctata</name>
    <name type="common">Red rice</name>
    <dbReference type="NCBI Taxonomy" id="4537"/>
    <lineage>
        <taxon>Eukaryota</taxon>
        <taxon>Viridiplantae</taxon>
        <taxon>Streptophyta</taxon>
        <taxon>Embryophyta</taxon>
        <taxon>Tracheophyta</taxon>
        <taxon>Spermatophyta</taxon>
        <taxon>Magnoliopsida</taxon>
        <taxon>Liliopsida</taxon>
        <taxon>Poales</taxon>
        <taxon>Poaceae</taxon>
        <taxon>BOP clade</taxon>
        <taxon>Oryzoideae</taxon>
        <taxon>Oryzeae</taxon>
        <taxon>Oryzinae</taxon>
        <taxon>Oryza</taxon>
    </lineage>
</organism>
<feature type="compositionally biased region" description="Low complexity" evidence="1">
    <location>
        <begin position="1"/>
        <end position="12"/>
    </location>
</feature>
<reference evidence="2" key="2">
    <citation type="submission" date="2018-05" db="EMBL/GenBank/DDBJ databases">
        <title>OpunRS2 (Oryza punctata Reference Sequence Version 2).</title>
        <authorList>
            <person name="Zhang J."/>
            <person name="Kudrna D."/>
            <person name="Lee S."/>
            <person name="Talag J."/>
            <person name="Welchert J."/>
            <person name="Wing R.A."/>
        </authorList>
    </citation>
    <scope>NUCLEOTIDE SEQUENCE [LARGE SCALE GENOMIC DNA]</scope>
</reference>
<reference evidence="2" key="1">
    <citation type="submission" date="2015-04" db="UniProtKB">
        <authorList>
            <consortium name="EnsemblPlants"/>
        </authorList>
    </citation>
    <scope>IDENTIFICATION</scope>
</reference>
<accession>A0A0E0KC76</accession>
<sequence length="176" mass="18577">MAHAAATQQAHAGRTWGIAPRGRRRSPLRGWIRFRRISGGEGSGPHPHTLPTSTCSTSPPRLLPRYLSPPPPPPPSASHGLTTTTAASSSSSSSRLPAPAVVAARARCLCPPLPTVPRLRLVPPISELPTGERGVWKPADLGRSPPETGTGGGIQVDAWVQHMLFLTPAYDAPHNL</sequence>
<evidence type="ECO:0000313" key="2">
    <source>
        <dbReference type="EnsemblPlants" id="OPUNC03G12600.1"/>
    </source>
</evidence>
<dbReference type="AlphaFoldDB" id="A0A0E0KC76"/>